<reference evidence="2" key="1">
    <citation type="submission" date="2018-02" db="EMBL/GenBank/DDBJ databases">
        <title>Rhizophora mucronata_Transcriptome.</title>
        <authorList>
            <person name="Meera S.P."/>
            <person name="Sreeshan A."/>
            <person name="Augustine A."/>
        </authorList>
    </citation>
    <scope>NUCLEOTIDE SEQUENCE</scope>
    <source>
        <tissue evidence="2">Leaf</tissue>
    </source>
</reference>
<feature type="transmembrane region" description="Helical" evidence="1">
    <location>
        <begin position="52"/>
        <end position="70"/>
    </location>
</feature>
<dbReference type="AlphaFoldDB" id="A0A2P2QPY4"/>
<organism evidence="2">
    <name type="scientific">Rhizophora mucronata</name>
    <name type="common">Asiatic mangrove</name>
    <dbReference type="NCBI Taxonomy" id="61149"/>
    <lineage>
        <taxon>Eukaryota</taxon>
        <taxon>Viridiplantae</taxon>
        <taxon>Streptophyta</taxon>
        <taxon>Embryophyta</taxon>
        <taxon>Tracheophyta</taxon>
        <taxon>Spermatophyta</taxon>
        <taxon>Magnoliopsida</taxon>
        <taxon>eudicotyledons</taxon>
        <taxon>Gunneridae</taxon>
        <taxon>Pentapetalae</taxon>
        <taxon>rosids</taxon>
        <taxon>fabids</taxon>
        <taxon>Malpighiales</taxon>
        <taxon>Rhizophoraceae</taxon>
        <taxon>Rhizophora</taxon>
    </lineage>
</organism>
<keyword evidence="1" id="KW-0812">Transmembrane</keyword>
<keyword evidence="1" id="KW-1133">Transmembrane helix</keyword>
<protein>
    <submittedName>
        <fullName evidence="2">Uncharacterized protein</fullName>
    </submittedName>
</protein>
<evidence type="ECO:0000256" key="1">
    <source>
        <dbReference type="SAM" id="Phobius"/>
    </source>
</evidence>
<name>A0A2P2QPY4_RHIMU</name>
<sequence>MFYDSPIRIVLLIMLLLFFFVTSLVASAMPFSLDIIIVETGLPNNPLTLVCYFPFKFQQFLFLFFVFPGLF</sequence>
<dbReference type="EMBL" id="GGEC01088559">
    <property type="protein sequence ID" value="MBX69043.1"/>
    <property type="molecule type" value="Transcribed_RNA"/>
</dbReference>
<proteinExistence type="predicted"/>
<accession>A0A2P2QPY4</accession>
<keyword evidence="1" id="KW-0472">Membrane</keyword>
<evidence type="ECO:0000313" key="2">
    <source>
        <dbReference type="EMBL" id="MBX69043.1"/>
    </source>
</evidence>